<evidence type="ECO:0000313" key="2">
    <source>
        <dbReference type="Proteomes" id="UP001162501"/>
    </source>
</evidence>
<sequence length="110" mass="11536">MLKSSTTGPRVGMRLSEQAEATYRECGKIHGGSGHLQSEQAQDGAVTALDNGASWLTLRWGRESWGHNEEDEPEERDAVATGASVLPPEGPSVEGASLFPAEAASLAPCS</sequence>
<dbReference type="Proteomes" id="UP001162501">
    <property type="component" value="Chromosome 21"/>
</dbReference>
<proteinExistence type="predicted"/>
<accession>A0ACB0EJA9</accession>
<name>A0ACB0EJA9_RANTA</name>
<protein>
    <submittedName>
        <fullName evidence="1">Uncharacterized protein</fullName>
    </submittedName>
</protein>
<organism evidence="1 2">
    <name type="scientific">Rangifer tarandus platyrhynchus</name>
    <name type="common">Svalbard reindeer</name>
    <dbReference type="NCBI Taxonomy" id="3082113"/>
    <lineage>
        <taxon>Eukaryota</taxon>
        <taxon>Metazoa</taxon>
        <taxon>Chordata</taxon>
        <taxon>Craniata</taxon>
        <taxon>Vertebrata</taxon>
        <taxon>Euteleostomi</taxon>
        <taxon>Mammalia</taxon>
        <taxon>Eutheria</taxon>
        <taxon>Laurasiatheria</taxon>
        <taxon>Artiodactyla</taxon>
        <taxon>Ruminantia</taxon>
        <taxon>Pecora</taxon>
        <taxon>Cervidae</taxon>
        <taxon>Odocoileinae</taxon>
        <taxon>Rangifer</taxon>
    </lineage>
</organism>
<gene>
    <name evidence="1" type="ORF">MRATA1EN3_LOCUS11581</name>
</gene>
<reference evidence="1" key="1">
    <citation type="submission" date="2023-05" db="EMBL/GenBank/DDBJ databases">
        <authorList>
            <consortium name="ELIXIR-Norway"/>
        </authorList>
    </citation>
    <scope>NUCLEOTIDE SEQUENCE</scope>
</reference>
<dbReference type="EMBL" id="OX596105">
    <property type="protein sequence ID" value="CAI9700368.1"/>
    <property type="molecule type" value="Genomic_DNA"/>
</dbReference>
<evidence type="ECO:0000313" key="1">
    <source>
        <dbReference type="EMBL" id="CAI9700368.1"/>
    </source>
</evidence>